<dbReference type="InterPro" id="IPR036388">
    <property type="entry name" value="WH-like_DNA-bd_sf"/>
</dbReference>
<evidence type="ECO:0000256" key="3">
    <source>
        <dbReference type="ARBA" id="ARBA00023015"/>
    </source>
</evidence>
<dbReference type="PANTHER" id="PTHR30173:SF43">
    <property type="entry name" value="ECF RNA POLYMERASE SIGMA FACTOR SIGI-RELATED"/>
    <property type="match status" value="1"/>
</dbReference>
<accession>A0ABZ1II26</accession>
<protein>
    <submittedName>
        <fullName evidence="8">Sigma-70 family RNA polymerase sigma factor</fullName>
    </submittedName>
</protein>
<evidence type="ECO:0000313" key="8">
    <source>
        <dbReference type="EMBL" id="WSE33318.1"/>
    </source>
</evidence>
<dbReference type="NCBIfam" id="TIGR02937">
    <property type="entry name" value="sigma70-ECF"/>
    <property type="match status" value="1"/>
</dbReference>
<keyword evidence="4" id="KW-0731">Sigma factor</keyword>
<dbReference type="RefSeq" id="WP_326836118.1">
    <property type="nucleotide sequence ID" value="NZ_CP142149.1"/>
</dbReference>
<comment type="similarity">
    <text evidence="1">Belongs to the sigma-70 factor family. ECF subfamily.</text>
</comment>
<dbReference type="Gene3D" id="1.10.10.10">
    <property type="entry name" value="Winged helix-like DNA-binding domain superfamily/Winged helix DNA-binding domain"/>
    <property type="match status" value="1"/>
</dbReference>
<sequence>MTLAHRFEAERPRLRALARRMLGSAAEAEDAVQESWLRLVAAPDSAAGIGNLAAWLTTVVSRICLDALRARRETPVEQVPDHGVPGPEDDVALADEVGRALLVVLATLAPAERVAFVLHDLFSVPFDAVGPILDRTPATAKKLASRARLRVRGTAVVDAEFAEHRAVVAAFLAAARGGDLAALLEVLAPDVVRHADAAALPPGAAAVLRGADAVARGTTAFADRARRAEPALIDGAVGLVLAPDGRLTGVLKVTVAAGRVAAYEVIADPERLAKVVVAVLPA</sequence>
<dbReference type="Gene3D" id="1.10.1740.10">
    <property type="match status" value="1"/>
</dbReference>
<keyword evidence="9" id="KW-1185">Reference proteome</keyword>
<evidence type="ECO:0000256" key="4">
    <source>
        <dbReference type="ARBA" id="ARBA00023082"/>
    </source>
</evidence>
<dbReference type="InterPro" id="IPR013325">
    <property type="entry name" value="RNA_pol_sigma_r2"/>
</dbReference>
<dbReference type="Pfam" id="PF04542">
    <property type="entry name" value="Sigma70_r2"/>
    <property type="match status" value="1"/>
</dbReference>
<evidence type="ECO:0000259" key="7">
    <source>
        <dbReference type="Pfam" id="PF08281"/>
    </source>
</evidence>
<dbReference type="SUPFAM" id="SSF88659">
    <property type="entry name" value="Sigma3 and sigma4 domains of RNA polymerase sigma factors"/>
    <property type="match status" value="1"/>
</dbReference>
<gene>
    <name evidence="8" type="ORF">VSH64_14540</name>
</gene>
<name>A0ABZ1II26_9PSEU</name>
<dbReference type="EMBL" id="CP142149">
    <property type="protein sequence ID" value="WSE33318.1"/>
    <property type="molecule type" value="Genomic_DNA"/>
</dbReference>
<dbReference type="InterPro" id="IPR052704">
    <property type="entry name" value="ECF_Sigma-70_Domain"/>
</dbReference>
<evidence type="ECO:0000313" key="9">
    <source>
        <dbReference type="Proteomes" id="UP001330812"/>
    </source>
</evidence>
<evidence type="ECO:0000256" key="1">
    <source>
        <dbReference type="ARBA" id="ARBA00010641"/>
    </source>
</evidence>
<dbReference type="Gene3D" id="3.10.450.50">
    <property type="match status" value="1"/>
</dbReference>
<evidence type="ECO:0000259" key="6">
    <source>
        <dbReference type="Pfam" id="PF04542"/>
    </source>
</evidence>
<reference evidence="8 9" key="1">
    <citation type="journal article" date="2015" name="Int. J. Syst. Evol. Microbiol.">
        <title>Amycolatopsis rhabdoformis sp. nov., an actinomycete isolated from a tropical forest soil.</title>
        <authorList>
            <person name="Souza W.R."/>
            <person name="Silva R.E."/>
            <person name="Goodfellow M."/>
            <person name="Busarakam K."/>
            <person name="Figueiro F.S."/>
            <person name="Ferreira D."/>
            <person name="Rodrigues-Filho E."/>
            <person name="Moraes L.A.B."/>
            <person name="Zucchi T.D."/>
        </authorList>
    </citation>
    <scope>NUCLEOTIDE SEQUENCE [LARGE SCALE GENOMIC DNA]</scope>
    <source>
        <strain evidence="8 9">NCIMB 14900</strain>
    </source>
</reference>
<dbReference type="InterPro" id="IPR013249">
    <property type="entry name" value="RNA_pol_sigma70_r4_t2"/>
</dbReference>
<keyword evidence="3" id="KW-0805">Transcription regulation</keyword>
<dbReference type="PANTHER" id="PTHR30173">
    <property type="entry name" value="SIGMA 19 FACTOR"/>
    <property type="match status" value="1"/>
</dbReference>
<feature type="domain" description="RNA polymerase sigma factor 70 region 4 type 2" evidence="7">
    <location>
        <begin position="100"/>
        <end position="150"/>
    </location>
</feature>
<dbReference type="Pfam" id="PF08281">
    <property type="entry name" value="Sigma70_r4_2"/>
    <property type="match status" value="1"/>
</dbReference>
<dbReference type="InterPro" id="IPR013324">
    <property type="entry name" value="RNA_pol_sigma_r3/r4-like"/>
</dbReference>
<dbReference type="SUPFAM" id="SSF54427">
    <property type="entry name" value="NTF2-like"/>
    <property type="match status" value="1"/>
</dbReference>
<keyword evidence="5" id="KW-0804">Transcription</keyword>
<organism evidence="8 9">
    <name type="scientific">Amycolatopsis rhabdoformis</name>
    <dbReference type="NCBI Taxonomy" id="1448059"/>
    <lineage>
        <taxon>Bacteria</taxon>
        <taxon>Bacillati</taxon>
        <taxon>Actinomycetota</taxon>
        <taxon>Actinomycetes</taxon>
        <taxon>Pseudonocardiales</taxon>
        <taxon>Pseudonocardiaceae</taxon>
        <taxon>Amycolatopsis</taxon>
    </lineage>
</organism>
<dbReference type="SUPFAM" id="SSF88946">
    <property type="entry name" value="Sigma2 domain of RNA polymerase sigma factors"/>
    <property type="match status" value="1"/>
</dbReference>
<dbReference type="InterPro" id="IPR007627">
    <property type="entry name" value="RNA_pol_sigma70_r2"/>
</dbReference>
<feature type="domain" description="RNA polymerase sigma-70 region 2" evidence="6">
    <location>
        <begin position="7"/>
        <end position="72"/>
    </location>
</feature>
<dbReference type="InterPro" id="IPR014284">
    <property type="entry name" value="RNA_pol_sigma-70_dom"/>
</dbReference>
<proteinExistence type="inferred from homology"/>
<evidence type="ECO:0000256" key="2">
    <source>
        <dbReference type="ARBA" id="ARBA00011344"/>
    </source>
</evidence>
<dbReference type="Proteomes" id="UP001330812">
    <property type="component" value="Chromosome"/>
</dbReference>
<dbReference type="InterPro" id="IPR032710">
    <property type="entry name" value="NTF2-like_dom_sf"/>
</dbReference>
<evidence type="ECO:0000256" key="5">
    <source>
        <dbReference type="ARBA" id="ARBA00023163"/>
    </source>
</evidence>
<comment type="subunit">
    <text evidence="2">Interacts transiently with the RNA polymerase catalytic core formed by RpoA, RpoB, RpoC and RpoZ (2 alpha, 1 beta, 1 beta' and 1 omega subunit) to form the RNA polymerase holoenzyme that can initiate transcription.</text>
</comment>